<name>A0A0R2JY67_9LACO</name>
<evidence type="ECO:0000313" key="3">
    <source>
        <dbReference type="EMBL" id="KRN82194.1"/>
    </source>
</evidence>
<dbReference type="GeneID" id="76043800"/>
<dbReference type="RefSeq" id="WP_057806699.1">
    <property type="nucleotide sequence ID" value="NZ_BJYP01000024.1"/>
</dbReference>
<protein>
    <submittedName>
        <fullName evidence="3">Putative oxidoreductase (Putative)</fullName>
    </submittedName>
    <submittedName>
        <fullName evidence="4">Virulence factor</fullName>
    </submittedName>
</protein>
<organism evidence="3 5">
    <name type="scientific">Pediococcus ethanolidurans</name>
    <dbReference type="NCBI Taxonomy" id="319653"/>
    <lineage>
        <taxon>Bacteria</taxon>
        <taxon>Bacillati</taxon>
        <taxon>Bacillota</taxon>
        <taxon>Bacilli</taxon>
        <taxon>Lactobacillales</taxon>
        <taxon>Lactobacillaceae</taxon>
        <taxon>Pediococcus</taxon>
    </lineage>
</organism>
<dbReference type="Gene3D" id="3.30.360.10">
    <property type="entry name" value="Dihydrodipicolinate Reductase, domain 2"/>
    <property type="match status" value="1"/>
</dbReference>
<dbReference type="OrthoDB" id="9815825at2"/>
<feature type="domain" description="YceM-like C-terminal" evidence="2">
    <location>
        <begin position="127"/>
        <end position="239"/>
    </location>
</feature>
<reference evidence="4 6" key="2">
    <citation type="submission" date="2016-10" db="EMBL/GenBank/DDBJ databases">
        <authorList>
            <person name="Varghese N."/>
            <person name="Submissions S."/>
        </authorList>
    </citation>
    <scope>NUCLEOTIDE SEQUENCE [LARGE SCALE GENOMIC DNA]</scope>
    <source>
        <strain evidence="4 6">CGMCC 1.3889</strain>
    </source>
</reference>
<evidence type="ECO:0000259" key="2">
    <source>
        <dbReference type="Pfam" id="PF21378"/>
    </source>
</evidence>
<dbReference type="Proteomes" id="UP000051749">
    <property type="component" value="Unassembled WGS sequence"/>
</dbReference>
<dbReference type="Pfam" id="PF01408">
    <property type="entry name" value="GFO_IDH_MocA"/>
    <property type="match status" value="1"/>
</dbReference>
<dbReference type="PANTHER" id="PTHR43708">
    <property type="entry name" value="CONSERVED EXPRESSED OXIDOREDUCTASE (EUROFUNG)"/>
    <property type="match status" value="1"/>
</dbReference>
<comment type="caution">
    <text evidence="3">The sequence shown here is derived from an EMBL/GenBank/DDBJ whole genome shotgun (WGS) entry which is preliminary data.</text>
</comment>
<dbReference type="Proteomes" id="UP000182818">
    <property type="component" value="Unassembled WGS sequence"/>
</dbReference>
<evidence type="ECO:0000313" key="6">
    <source>
        <dbReference type="Proteomes" id="UP000182818"/>
    </source>
</evidence>
<sequence>MKKIGVMGLGNIAQKAYLPVITSLQDEFEWHFCTRNADKRAKLMQQYGVTHGEANLEELIAQKPLAVFVHTPTFTHYQIIKSLLEHDINVYVDKPVSENFEQVTELYELAKKHDLILTCGFNRRFVPLYQKLKALPDKQVIRSAKIRENGVQEAKFAIYDLLIHVVDTINFLLDEPIEEQRLKLFTTNGNLNQAIVTLETKHSLATAEINLVGGANEETAAIETKNGLANVENCQTFTLNTPQGQQKIVAPDWQPTLVTRGFDPLIRQFLAAITGKQSNPVSPESAIESHRICRDAVRQIEVLK</sequence>
<evidence type="ECO:0000259" key="1">
    <source>
        <dbReference type="Pfam" id="PF01408"/>
    </source>
</evidence>
<feature type="domain" description="Gfo/Idh/MocA-like oxidoreductase N-terminal" evidence="1">
    <location>
        <begin position="3"/>
        <end position="121"/>
    </location>
</feature>
<dbReference type="InterPro" id="IPR051317">
    <property type="entry name" value="Gfo/Idh/MocA_oxidoreduct"/>
</dbReference>
<dbReference type="InterPro" id="IPR048477">
    <property type="entry name" value="YceM-like_C"/>
</dbReference>
<dbReference type="SUPFAM" id="SSF55347">
    <property type="entry name" value="Glyceraldehyde-3-phosphate dehydrogenase-like, C-terminal domain"/>
    <property type="match status" value="1"/>
</dbReference>
<gene>
    <name evidence="3" type="ORF">IV87_GL000430</name>
    <name evidence="4" type="ORF">SAMN04487973_11244</name>
</gene>
<dbReference type="PATRIC" id="fig|319653.3.peg.440"/>
<reference evidence="3 5" key="1">
    <citation type="journal article" date="2015" name="Genome Announc.">
        <title>Expanding the biotechnology potential of lactobacilli through comparative genomics of 213 strains and associated genera.</title>
        <authorList>
            <person name="Sun Z."/>
            <person name="Harris H.M."/>
            <person name="McCann A."/>
            <person name="Guo C."/>
            <person name="Argimon S."/>
            <person name="Zhang W."/>
            <person name="Yang X."/>
            <person name="Jeffery I.B."/>
            <person name="Cooney J.C."/>
            <person name="Kagawa T.F."/>
            <person name="Liu W."/>
            <person name="Song Y."/>
            <person name="Salvetti E."/>
            <person name="Wrobel A."/>
            <person name="Rasinkangas P."/>
            <person name="Parkhill J."/>
            <person name="Rea M.C."/>
            <person name="O'Sullivan O."/>
            <person name="Ritari J."/>
            <person name="Douillard F.P."/>
            <person name="Paul Ross R."/>
            <person name="Yang R."/>
            <person name="Briner A.E."/>
            <person name="Felis G.E."/>
            <person name="de Vos W.M."/>
            <person name="Barrangou R."/>
            <person name="Klaenhammer T.R."/>
            <person name="Caufield P.W."/>
            <person name="Cui Y."/>
            <person name="Zhang H."/>
            <person name="O'Toole P.W."/>
        </authorList>
    </citation>
    <scope>NUCLEOTIDE SEQUENCE [LARGE SCALE GENOMIC DNA]</scope>
    <source>
        <strain evidence="3 5">DSM 22301</strain>
    </source>
</reference>
<evidence type="ECO:0000313" key="5">
    <source>
        <dbReference type="Proteomes" id="UP000051749"/>
    </source>
</evidence>
<dbReference type="AlphaFoldDB" id="A0A0R2JY67"/>
<accession>A0A0R2JY67</accession>
<keyword evidence="6" id="KW-1185">Reference proteome</keyword>
<evidence type="ECO:0000313" key="4">
    <source>
        <dbReference type="EMBL" id="SER66104.1"/>
    </source>
</evidence>
<dbReference type="Gene3D" id="3.40.50.720">
    <property type="entry name" value="NAD(P)-binding Rossmann-like Domain"/>
    <property type="match status" value="1"/>
</dbReference>
<dbReference type="InterPro" id="IPR036291">
    <property type="entry name" value="NAD(P)-bd_dom_sf"/>
</dbReference>
<dbReference type="InterPro" id="IPR000683">
    <property type="entry name" value="Gfo/Idh/MocA-like_OxRdtase_N"/>
</dbReference>
<dbReference type="Pfam" id="PF21378">
    <property type="entry name" value="YceM-like_C"/>
    <property type="match status" value="1"/>
</dbReference>
<dbReference type="EMBL" id="FOGK01000012">
    <property type="protein sequence ID" value="SER66104.1"/>
    <property type="molecule type" value="Genomic_DNA"/>
</dbReference>
<dbReference type="GO" id="GO:0000166">
    <property type="term" value="F:nucleotide binding"/>
    <property type="evidence" value="ECO:0007669"/>
    <property type="project" value="InterPro"/>
</dbReference>
<dbReference type="EMBL" id="JQBY01000013">
    <property type="protein sequence ID" value="KRN82194.1"/>
    <property type="molecule type" value="Genomic_DNA"/>
</dbReference>
<dbReference type="SUPFAM" id="SSF51735">
    <property type="entry name" value="NAD(P)-binding Rossmann-fold domains"/>
    <property type="match status" value="1"/>
</dbReference>
<dbReference type="PANTHER" id="PTHR43708:SF4">
    <property type="entry name" value="OXIDOREDUCTASE YCEM-RELATED"/>
    <property type="match status" value="1"/>
</dbReference>
<proteinExistence type="predicted"/>
<dbReference type="STRING" id="319653.SAMN04487973_11244"/>